<reference evidence="7" key="1">
    <citation type="submission" date="2021-02" db="EMBL/GenBank/DDBJ databases">
        <authorList>
            <person name="Nowell W R."/>
        </authorList>
    </citation>
    <scope>NUCLEOTIDE SEQUENCE</scope>
    <source>
        <strain evidence="7">Ploen Becks lab</strain>
    </source>
</reference>
<evidence type="ECO:0000256" key="2">
    <source>
        <dbReference type="ARBA" id="ARBA00022692"/>
    </source>
</evidence>
<protein>
    <recommendedName>
        <fullName evidence="6">G-protein coupled receptors family 2 profile 2 domain-containing protein</fullName>
    </recommendedName>
</protein>
<evidence type="ECO:0000313" key="7">
    <source>
        <dbReference type="EMBL" id="CAF1109283.1"/>
    </source>
</evidence>
<evidence type="ECO:0000256" key="5">
    <source>
        <dbReference type="SAM" id="Phobius"/>
    </source>
</evidence>
<feature type="transmembrane region" description="Helical" evidence="5">
    <location>
        <begin position="196"/>
        <end position="218"/>
    </location>
</feature>
<sequence length="382" mass="45281">MDSERLDFAIEFDNESIIEQLNNGEQIRLSFLSYNSPKFFLRDDDLNQRNISFCKREKHLSENILSVSSTFNNFTQKDGLINIFYGKQKTQFAYFNTSIQQLNKDNTNPFKRKEDWSFKNSLCKQILPSNDVKTNESENFILIQYRKMSKDYLRIFTFWCFSLLIMNLLFIPFSLFKNDKIYDKKQNLQKNGTCSIIGIFIHYFLLNSFCLSFCQTLIQYSFSKYPFKIYKNLFTKSIVFSFLTPLIPVITIISVENDAYLNPNGYCWLNGKNAVYSAFIPIFIILSSNIGIFIVFFKRQRNMIKRTYKLKKRENSKIDKKRFILVVSVFVNSELTWFFGFLLTFTRFDSNTRFVIAVIFCILNSTQGLHVLFVYIFLSNER</sequence>
<organism evidence="7 8">
    <name type="scientific">Brachionus calyciflorus</name>
    <dbReference type="NCBI Taxonomy" id="104777"/>
    <lineage>
        <taxon>Eukaryota</taxon>
        <taxon>Metazoa</taxon>
        <taxon>Spiralia</taxon>
        <taxon>Gnathifera</taxon>
        <taxon>Rotifera</taxon>
        <taxon>Eurotatoria</taxon>
        <taxon>Monogononta</taxon>
        <taxon>Pseudotrocha</taxon>
        <taxon>Ploima</taxon>
        <taxon>Brachionidae</taxon>
        <taxon>Brachionus</taxon>
    </lineage>
</organism>
<feature type="transmembrane region" description="Helical" evidence="5">
    <location>
        <begin position="238"/>
        <end position="255"/>
    </location>
</feature>
<dbReference type="PANTHER" id="PTHR47767">
    <property type="entry name" value="ADHESION G PROTEIN-COUPLED RECEPTOR G7"/>
    <property type="match status" value="1"/>
</dbReference>
<proteinExistence type="predicted"/>
<evidence type="ECO:0000313" key="8">
    <source>
        <dbReference type="Proteomes" id="UP000663879"/>
    </source>
</evidence>
<dbReference type="GO" id="GO:0007166">
    <property type="term" value="P:cell surface receptor signaling pathway"/>
    <property type="evidence" value="ECO:0007669"/>
    <property type="project" value="InterPro"/>
</dbReference>
<dbReference type="Gene3D" id="1.20.1070.10">
    <property type="entry name" value="Rhodopsin 7-helix transmembrane proteins"/>
    <property type="match status" value="1"/>
</dbReference>
<dbReference type="AlphaFoldDB" id="A0A814PQ61"/>
<dbReference type="InterPro" id="IPR053066">
    <property type="entry name" value="ADGR_G7"/>
</dbReference>
<feature type="transmembrane region" description="Helical" evidence="5">
    <location>
        <begin position="275"/>
        <end position="297"/>
    </location>
</feature>
<feature type="domain" description="G-protein coupled receptors family 2 profile 2" evidence="6">
    <location>
        <begin position="140"/>
        <end position="379"/>
    </location>
</feature>
<dbReference type="GO" id="GO:0004930">
    <property type="term" value="F:G protein-coupled receptor activity"/>
    <property type="evidence" value="ECO:0007669"/>
    <property type="project" value="InterPro"/>
</dbReference>
<dbReference type="OrthoDB" id="1100386at2759"/>
<dbReference type="Proteomes" id="UP000663879">
    <property type="component" value="Unassembled WGS sequence"/>
</dbReference>
<dbReference type="PANTHER" id="PTHR47767:SF2">
    <property type="entry name" value="GPS DOMAIN-CONTAINING PROTEIN"/>
    <property type="match status" value="1"/>
</dbReference>
<evidence type="ECO:0000256" key="1">
    <source>
        <dbReference type="ARBA" id="ARBA00004141"/>
    </source>
</evidence>
<evidence type="ECO:0000256" key="4">
    <source>
        <dbReference type="ARBA" id="ARBA00023136"/>
    </source>
</evidence>
<comment type="caution">
    <text evidence="7">The sequence shown here is derived from an EMBL/GenBank/DDBJ whole genome shotgun (WGS) entry which is preliminary data.</text>
</comment>
<keyword evidence="4 5" id="KW-0472">Membrane</keyword>
<comment type="subcellular location">
    <subcellularLocation>
        <location evidence="1">Membrane</location>
        <topology evidence="1">Multi-pass membrane protein</topology>
    </subcellularLocation>
</comment>
<dbReference type="SUPFAM" id="SSF81321">
    <property type="entry name" value="Family A G protein-coupled receptor-like"/>
    <property type="match status" value="1"/>
</dbReference>
<keyword evidence="2 5" id="KW-0812">Transmembrane</keyword>
<feature type="non-terminal residue" evidence="7">
    <location>
        <position position="1"/>
    </location>
</feature>
<evidence type="ECO:0000259" key="6">
    <source>
        <dbReference type="PROSITE" id="PS50261"/>
    </source>
</evidence>
<dbReference type="PROSITE" id="PS50261">
    <property type="entry name" value="G_PROTEIN_RECEP_F2_4"/>
    <property type="match status" value="1"/>
</dbReference>
<dbReference type="GO" id="GO:0016020">
    <property type="term" value="C:membrane"/>
    <property type="evidence" value="ECO:0007669"/>
    <property type="project" value="UniProtKB-SubCell"/>
</dbReference>
<feature type="transmembrane region" description="Helical" evidence="5">
    <location>
        <begin position="152"/>
        <end position="176"/>
    </location>
</feature>
<gene>
    <name evidence="7" type="ORF">OXX778_LOCUS21545</name>
</gene>
<dbReference type="EMBL" id="CAJNOC010008063">
    <property type="protein sequence ID" value="CAF1109283.1"/>
    <property type="molecule type" value="Genomic_DNA"/>
</dbReference>
<accession>A0A814PQ61</accession>
<dbReference type="Pfam" id="PF00002">
    <property type="entry name" value="7tm_2"/>
    <property type="match status" value="1"/>
</dbReference>
<keyword evidence="3 5" id="KW-1133">Transmembrane helix</keyword>
<dbReference type="InterPro" id="IPR000832">
    <property type="entry name" value="GPCR_2_secretin-like"/>
</dbReference>
<feature type="transmembrane region" description="Helical" evidence="5">
    <location>
        <begin position="323"/>
        <end position="348"/>
    </location>
</feature>
<feature type="transmembrane region" description="Helical" evidence="5">
    <location>
        <begin position="354"/>
        <end position="378"/>
    </location>
</feature>
<dbReference type="InterPro" id="IPR017981">
    <property type="entry name" value="GPCR_2-like_7TM"/>
</dbReference>
<name>A0A814PQ61_9BILA</name>
<evidence type="ECO:0000256" key="3">
    <source>
        <dbReference type="ARBA" id="ARBA00022989"/>
    </source>
</evidence>
<keyword evidence="8" id="KW-1185">Reference proteome</keyword>